<comment type="caution">
    <text evidence="1">The sequence shown here is derived from an EMBL/GenBank/DDBJ whole genome shotgun (WGS) entry which is preliminary data.</text>
</comment>
<organism evidence="1 2">
    <name type="scientific">Actinomycetospora aeridis</name>
    <dbReference type="NCBI Taxonomy" id="3129231"/>
    <lineage>
        <taxon>Bacteria</taxon>
        <taxon>Bacillati</taxon>
        <taxon>Actinomycetota</taxon>
        <taxon>Actinomycetes</taxon>
        <taxon>Pseudonocardiales</taxon>
        <taxon>Pseudonocardiaceae</taxon>
        <taxon>Actinomycetospora</taxon>
    </lineage>
</organism>
<evidence type="ECO:0000313" key="2">
    <source>
        <dbReference type="Proteomes" id="UP001370100"/>
    </source>
</evidence>
<dbReference type="EMBL" id="JBBEGL010000002">
    <property type="protein sequence ID" value="MEJ2886426.1"/>
    <property type="molecule type" value="Genomic_DNA"/>
</dbReference>
<protein>
    <recommendedName>
        <fullName evidence="3">TetR family transcriptional regulator</fullName>
    </recommendedName>
</protein>
<accession>A0ABU8N421</accession>
<sequence length="136" mass="14743">MVQNDTGEEGLAMLRLRQRRHTRPSIALAVARVLVDAGPQTAGLVRENVDQYGEVEPTVLLADLARWYVAASLGPVAGSRAVADRVVVALAQEFRDGDDVMRAVIATAFLDVLPRPGELGHEVVARLPRRLGRQLA</sequence>
<keyword evidence="2" id="KW-1185">Reference proteome</keyword>
<name>A0ABU8N421_9PSEU</name>
<dbReference type="Proteomes" id="UP001370100">
    <property type="component" value="Unassembled WGS sequence"/>
</dbReference>
<reference evidence="1 2" key="1">
    <citation type="submission" date="2024-03" db="EMBL/GenBank/DDBJ databases">
        <title>Actinomycetospora sp. OC33-EN06, a novel actinomycete isolated from wild orchid (Aerides multiflora).</title>
        <authorList>
            <person name="Suriyachadkun C."/>
        </authorList>
    </citation>
    <scope>NUCLEOTIDE SEQUENCE [LARGE SCALE GENOMIC DNA]</scope>
    <source>
        <strain evidence="1 2">OC33-EN06</strain>
    </source>
</reference>
<proteinExistence type="predicted"/>
<evidence type="ECO:0008006" key="3">
    <source>
        <dbReference type="Google" id="ProtNLM"/>
    </source>
</evidence>
<evidence type="ECO:0000313" key="1">
    <source>
        <dbReference type="EMBL" id="MEJ2886426.1"/>
    </source>
</evidence>
<gene>
    <name evidence="1" type="ORF">WCD41_08160</name>
</gene>
<dbReference type="RefSeq" id="WP_337712910.1">
    <property type="nucleotide sequence ID" value="NZ_JBBEGL010000002.1"/>
</dbReference>